<accession>A0ACC3MI79</accession>
<proteinExistence type="predicted"/>
<dbReference type="Proteomes" id="UP001281147">
    <property type="component" value="Unassembled WGS sequence"/>
</dbReference>
<organism evidence="1 2">
    <name type="scientific">Vermiconidia calcicola</name>
    <dbReference type="NCBI Taxonomy" id="1690605"/>
    <lineage>
        <taxon>Eukaryota</taxon>
        <taxon>Fungi</taxon>
        <taxon>Dikarya</taxon>
        <taxon>Ascomycota</taxon>
        <taxon>Pezizomycotina</taxon>
        <taxon>Dothideomycetes</taxon>
        <taxon>Dothideomycetidae</taxon>
        <taxon>Mycosphaerellales</taxon>
        <taxon>Extremaceae</taxon>
        <taxon>Vermiconidia</taxon>
    </lineage>
</organism>
<sequence length="742" mass="82989">MSSQPPSIASKAAASTSKASTAPGQSSPASSVTQQFFSNDSGQRRSGSGSGNARSTSAPRNQQISKPKHKNGQKFRALDEDAEAELFSMQNPHGRKGQTSITHLMNFSLPPRPHQQHQFHRPSYNGPRRGGRANPTWGLGSGYHSVDKARYIHANYRFIVDPRGDYHVQAADADVHLDWNNVLQIIASSKSQAASCPICLGEPTAPRMAKCGHIFCLPCLIRYMHSDDGNAPLPEKKARWKKCPICWDSIYISETRPVRWYIGQESDPPREGDDVVLRLVRRKPDQTLAMPRESAETVPKGEDVPWYFAAEVMDYARVMKGSEEYMLQQHNEALDAIEQLQREDELMFGEDAEWTGRAIRTLNEAKEKVKGIGNPPEQPKKPEQDERKTDRPPIQFNENDDEVPDMYLQKHADTARSTNTAEQQNAEQPTNYGLSTTAHAVPRTLREMRLRGTEKPQPAEYLFYHGLLHYYLSSLDIRILRAAFGPYQAFPSSILPRVERVSSGHIVDDDLRKRVKYLAHLPYGCEVGFLECDWTDLVSQEVLNDFKPMLERRRKRHDEKDAREEKERIRIERAEEKEMAAVRRKRPSIPSDFLSAGSLPMLGSGTDQHSVSESMPIDGAIATSPPWANRTTSGFASLASPSTSPTAHRTVWGTAAIAPSSPDQHATLPRDDDLRHDNDDGWLQDWERDLLDQRDYLALEMGGVSLNDEGPAPKPSGGGSGKKGKKGKKIMLMSTATARRGA</sequence>
<evidence type="ECO:0000313" key="1">
    <source>
        <dbReference type="EMBL" id="KAK3691506.1"/>
    </source>
</evidence>
<evidence type="ECO:0000313" key="2">
    <source>
        <dbReference type="Proteomes" id="UP001281147"/>
    </source>
</evidence>
<keyword evidence="2" id="KW-1185">Reference proteome</keyword>
<gene>
    <name evidence="1" type="ORF">LTR37_018644</name>
</gene>
<dbReference type="EMBL" id="JAUTXU010000265">
    <property type="protein sequence ID" value="KAK3691506.1"/>
    <property type="molecule type" value="Genomic_DNA"/>
</dbReference>
<reference evidence="1" key="1">
    <citation type="submission" date="2023-07" db="EMBL/GenBank/DDBJ databases">
        <title>Black Yeasts Isolated from many extreme environments.</title>
        <authorList>
            <person name="Coleine C."/>
            <person name="Stajich J.E."/>
            <person name="Selbmann L."/>
        </authorList>
    </citation>
    <scope>NUCLEOTIDE SEQUENCE</scope>
    <source>
        <strain evidence="1">CCFEE 5714</strain>
    </source>
</reference>
<name>A0ACC3MI79_9PEZI</name>
<comment type="caution">
    <text evidence="1">The sequence shown here is derived from an EMBL/GenBank/DDBJ whole genome shotgun (WGS) entry which is preliminary data.</text>
</comment>
<protein>
    <submittedName>
        <fullName evidence="1">Uncharacterized protein</fullName>
    </submittedName>
</protein>